<keyword evidence="1" id="KW-0413">Isomerase</keyword>
<dbReference type="Proteomes" id="UP000027466">
    <property type="component" value="Unassembled WGS sequence"/>
</dbReference>
<dbReference type="GO" id="GO:0016853">
    <property type="term" value="F:isomerase activity"/>
    <property type="evidence" value="ECO:0007669"/>
    <property type="project" value="UniProtKB-KW"/>
</dbReference>
<name>A0A069PN51_9BURK</name>
<dbReference type="InterPro" id="IPR014347">
    <property type="entry name" value="Tautomerase/MIF_sf"/>
</dbReference>
<evidence type="ECO:0000259" key="2">
    <source>
        <dbReference type="Pfam" id="PF01361"/>
    </source>
</evidence>
<protein>
    <submittedName>
        <fullName evidence="3">4-oxalocrotonate tautomerase</fullName>
    </submittedName>
</protein>
<dbReference type="AlphaFoldDB" id="A0A069PN51"/>
<evidence type="ECO:0000313" key="3">
    <source>
        <dbReference type="EMBL" id="KDR41319.1"/>
    </source>
</evidence>
<dbReference type="Pfam" id="PF01361">
    <property type="entry name" value="Tautomerase"/>
    <property type="match status" value="1"/>
</dbReference>
<reference evidence="3 4" key="1">
    <citation type="submission" date="2014-03" db="EMBL/GenBank/DDBJ databases">
        <title>Draft Genome Sequences of Four Burkholderia Strains.</title>
        <authorList>
            <person name="Liu X.Y."/>
            <person name="Li C.X."/>
            <person name="Xu J.H."/>
        </authorList>
    </citation>
    <scope>NUCLEOTIDE SEQUENCE [LARGE SCALE GENOMIC DNA]</scope>
    <source>
        <strain evidence="3 4">DSM 50014</strain>
    </source>
</reference>
<feature type="domain" description="4-oxalocrotonate tautomerase-like" evidence="2">
    <location>
        <begin position="6"/>
        <end position="56"/>
    </location>
</feature>
<dbReference type="EMBL" id="JFHC01000029">
    <property type="protein sequence ID" value="KDR41319.1"/>
    <property type="molecule type" value="Genomic_DNA"/>
</dbReference>
<dbReference type="Gene3D" id="3.30.429.10">
    <property type="entry name" value="Macrophage Migration Inhibitory Factor"/>
    <property type="match status" value="1"/>
</dbReference>
<accession>A0A069PN51</accession>
<organism evidence="3 4">
    <name type="scientific">Caballeronia glathei</name>
    <dbReference type="NCBI Taxonomy" id="60547"/>
    <lineage>
        <taxon>Bacteria</taxon>
        <taxon>Pseudomonadati</taxon>
        <taxon>Pseudomonadota</taxon>
        <taxon>Betaproteobacteria</taxon>
        <taxon>Burkholderiales</taxon>
        <taxon>Burkholderiaceae</taxon>
        <taxon>Caballeronia</taxon>
    </lineage>
</organism>
<dbReference type="SUPFAM" id="SSF55331">
    <property type="entry name" value="Tautomerase/MIF"/>
    <property type="match status" value="1"/>
</dbReference>
<evidence type="ECO:0000256" key="1">
    <source>
        <dbReference type="ARBA" id="ARBA00023235"/>
    </source>
</evidence>
<sequence>MALISCDMRFGRTDEQKRQLAAGLLRVVSEATGETRDDIFFVIREGRGINFVEHGEHLPEYVEGAANDKELISRLK</sequence>
<comment type="caution">
    <text evidence="3">The sequence shown here is derived from an EMBL/GenBank/DDBJ whole genome shotgun (WGS) entry which is preliminary data.</text>
</comment>
<dbReference type="STRING" id="60547.GCA_000751215_05317"/>
<proteinExistence type="predicted"/>
<gene>
    <name evidence="3" type="ORF">BG61_18495</name>
</gene>
<evidence type="ECO:0000313" key="4">
    <source>
        <dbReference type="Proteomes" id="UP000027466"/>
    </source>
</evidence>
<dbReference type="InterPro" id="IPR004370">
    <property type="entry name" value="4-OT-like_dom"/>
</dbReference>
<keyword evidence="4" id="KW-1185">Reference proteome</keyword>
<dbReference type="RefSeq" id="WP_035937550.1">
    <property type="nucleotide sequence ID" value="NZ_CADFFX010000012.1"/>
</dbReference>